<dbReference type="Proteomes" id="UP000265520">
    <property type="component" value="Unassembled WGS sequence"/>
</dbReference>
<evidence type="ECO:0000313" key="2">
    <source>
        <dbReference type="Proteomes" id="UP000265520"/>
    </source>
</evidence>
<accession>A0A392TGK1</accession>
<dbReference type="EMBL" id="LXQA010568991">
    <property type="protein sequence ID" value="MCI59724.1"/>
    <property type="molecule type" value="Genomic_DNA"/>
</dbReference>
<comment type="caution">
    <text evidence="1">The sequence shown here is derived from an EMBL/GenBank/DDBJ whole genome shotgun (WGS) entry which is preliminary data.</text>
</comment>
<proteinExistence type="predicted"/>
<organism evidence="1 2">
    <name type="scientific">Trifolium medium</name>
    <dbReference type="NCBI Taxonomy" id="97028"/>
    <lineage>
        <taxon>Eukaryota</taxon>
        <taxon>Viridiplantae</taxon>
        <taxon>Streptophyta</taxon>
        <taxon>Embryophyta</taxon>
        <taxon>Tracheophyta</taxon>
        <taxon>Spermatophyta</taxon>
        <taxon>Magnoliopsida</taxon>
        <taxon>eudicotyledons</taxon>
        <taxon>Gunneridae</taxon>
        <taxon>Pentapetalae</taxon>
        <taxon>rosids</taxon>
        <taxon>fabids</taxon>
        <taxon>Fabales</taxon>
        <taxon>Fabaceae</taxon>
        <taxon>Papilionoideae</taxon>
        <taxon>50 kb inversion clade</taxon>
        <taxon>NPAAA clade</taxon>
        <taxon>Hologalegina</taxon>
        <taxon>IRL clade</taxon>
        <taxon>Trifolieae</taxon>
        <taxon>Trifolium</taxon>
    </lineage>
</organism>
<feature type="non-terminal residue" evidence="1">
    <location>
        <position position="56"/>
    </location>
</feature>
<dbReference type="AlphaFoldDB" id="A0A392TGK1"/>
<protein>
    <submittedName>
        <fullName evidence="1">Uncharacterized protein</fullName>
    </submittedName>
</protein>
<evidence type="ECO:0000313" key="1">
    <source>
        <dbReference type="EMBL" id="MCI59724.1"/>
    </source>
</evidence>
<sequence length="56" mass="6415">MESFENQPVLVQWDGCSPEEASWDDWEQFRTVFPTIHLEDKVVFEGGGNDTSLIPT</sequence>
<keyword evidence="2" id="KW-1185">Reference proteome</keyword>
<name>A0A392TGK1_9FABA</name>
<reference evidence="1 2" key="1">
    <citation type="journal article" date="2018" name="Front. Plant Sci.">
        <title>Red Clover (Trifolium pratense) and Zigzag Clover (T. medium) - A Picture of Genomic Similarities and Differences.</title>
        <authorList>
            <person name="Dluhosova J."/>
            <person name="Istvanek J."/>
            <person name="Nedelnik J."/>
            <person name="Repkova J."/>
        </authorList>
    </citation>
    <scope>NUCLEOTIDE SEQUENCE [LARGE SCALE GENOMIC DNA]</scope>
    <source>
        <strain evidence="2">cv. 10/8</strain>
        <tissue evidence="1">Leaf</tissue>
    </source>
</reference>